<feature type="compositionally biased region" description="Polar residues" evidence="1">
    <location>
        <begin position="958"/>
        <end position="973"/>
    </location>
</feature>
<feature type="compositionally biased region" description="Low complexity" evidence="1">
    <location>
        <begin position="928"/>
        <end position="939"/>
    </location>
</feature>
<evidence type="ECO:0000313" key="3">
    <source>
        <dbReference type="Proteomes" id="UP000663846"/>
    </source>
</evidence>
<feature type="compositionally biased region" description="Polar residues" evidence="1">
    <location>
        <begin position="10"/>
        <end position="29"/>
    </location>
</feature>
<feature type="compositionally biased region" description="Pro residues" evidence="1">
    <location>
        <begin position="754"/>
        <end position="769"/>
    </location>
</feature>
<feature type="compositionally biased region" description="Polar residues" evidence="1">
    <location>
        <begin position="560"/>
        <end position="583"/>
    </location>
</feature>
<feature type="region of interest" description="Disordered" evidence="1">
    <location>
        <begin position="124"/>
        <end position="150"/>
    </location>
</feature>
<feature type="compositionally biased region" description="Low complexity" evidence="1">
    <location>
        <begin position="595"/>
        <end position="626"/>
    </location>
</feature>
<feature type="region of interest" description="Disordered" evidence="1">
    <location>
        <begin position="1"/>
        <end position="44"/>
    </location>
</feature>
<feature type="region of interest" description="Disordered" evidence="1">
    <location>
        <begin position="710"/>
        <end position="778"/>
    </location>
</feature>
<feature type="region of interest" description="Disordered" evidence="1">
    <location>
        <begin position="1236"/>
        <end position="1400"/>
    </location>
</feature>
<proteinExistence type="predicted"/>
<dbReference type="EMBL" id="CAJMWS010000329">
    <property type="protein sequence ID" value="CAE6433350.1"/>
    <property type="molecule type" value="Genomic_DNA"/>
</dbReference>
<feature type="compositionally biased region" description="Polar residues" evidence="1">
    <location>
        <begin position="325"/>
        <end position="353"/>
    </location>
</feature>
<accession>A0A8H3AQE0</accession>
<feature type="region of interest" description="Disordered" evidence="1">
    <location>
        <begin position="228"/>
        <end position="420"/>
    </location>
</feature>
<feature type="region of interest" description="Disordered" evidence="1">
    <location>
        <begin position="450"/>
        <end position="506"/>
    </location>
</feature>
<feature type="compositionally biased region" description="Polar residues" evidence="1">
    <location>
        <begin position="532"/>
        <end position="542"/>
    </location>
</feature>
<feature type="compositionally biased region" description="Polar residues" evidence="1">
    <location>
        <begin position="1197"/>
        <end position="1206"/>
    </location>
</feature>
<feature type="compositionally biased region" description="Polar residues" evidence="1">
    <location>
        <begin position="1236"/>
        <end position="1263"/>
    </location>
</feature>
<sequence length="1611" mass="170948">MMHRFRVRTKSQSEGSKRTGSQATPATTTMHRKLEPLPPESDFRTSLIMPSLSRRFTLLRGQNGEPLSIDDVRTRLANQRANGHVNQVTEEEEEIMIDALIRAHSIDPSAASASDSDGYTTATANDGYSTANTNTNDSYSGYDSPQSYRGYVRPTARSMVSANPPPKRKVTLSSASVPAHDGPIFDAKQSNGSIGNSVSFDTYLSASSFSPAQVRRASLALQDAIQEYEEEEEDEKILAPRKGDQQQREHDSHPGDSPVGYGEAIAWSNDQSKHAPHDPLSSAAAVPYHPSGTSSPVYRMDTVNRLPGYVPGMHRPITPRDSGVDTDTNTGTPTPQPVSNTSATYEYSSNVSSPGRADRALPQSILLNKRASTTSSPLRTRPRELSNPDQYDGGGSSSDTTQVPLKSALSDKRRPTSPLVDSAYQSAIRVGTPSNYLMDTWSPTTLSFTTHSPSQVANSSSLRSSHMRETSNASSALDSSDTYYSNQSQSRSLASPSLPDSPTINGSSGLANIASSFNGATTNVIVDEPVHRTSTPRLSTLENGHVSRGVRPYSPHIRSGTPNSNTRRAGSHSRNGSLADTTISAGRRSPRASHAHSSSSATRTNPLMMSPMLNSSRSSLASTGSSYHSWDEDQLGGKKPHKRGVSVFIDSDSAPWKKHQSGFDLDLEMENAPAPEHMRDVLAGLSMQDMIAVQNKLVSVAVKKRVSVPGVRPLSGPRRRRASAGQSVASLASPTEPEVASPARIASPPLAVQTPPPNPILTPSPPATPPVTRSAEDQAKKASALLHAMMDSIESSPHKPTTPPATAPSSVPSPSPQPQALAPQTSFSSEELQSATPPTPEEEPLTPDTPVPDQDQRQKALADALFGSDSDATVKDPGSGFGRSQSLRAIAMPPLSSSPPVDADVSPVQSKSAQDDPSLVEEIERRAMAATAALKSASTPRLNDATNGRKAGKRVNPRQISSPQLVSATTSVDTIGLAAAAAAAGSNPSTPQQTSQPSLLHTQSKLSQRIKKFTGNLRTRTPIPTGEEISPYVVDASTPSTADPVQPNLGSRIPSASTTPRVPSNPEPKSAPPTTESPVNAPPTPDGSAPSSAGTPTSAQPRLRGFMARLRKGRKDSTAGIGEKPRAPSPLGPNNPKPIPAPPHIPAAMLKLRPVPMPENMSTSSLGGSATGVDAPPPPPPPPSIPQSAPPDMGTGPTHTPTSSQQVDEEAIRRLYDAASQLGLDHSAINDILVRSQSTSSRSTGWTQASSPMALSSHTTDTVPTPPLPSVLERSTSVTTPRPPRSIAALGRQLSLKPYNGLPLRPAPSSSQEEDSGPRASVVRRTVIFPTPPGRVSSEMNRRPSSRHRRNRSGSVHSNKSSVQERTPTPPPSRAPINKRFSKDASPPVPQLPTGIEGSVTSTLQVPRSGSASSVNNYDSLYDMYAEDSEEQQPVGSAVEVLEMSDGQIVWSVVDGLRSTEEDDGDDIFPQLSRTSEYSVNETQQLRFREHQRSASKTSTASKASSELTPKRPETRVYFSNAGDIGTLIDSLTKTHESGQFNIVPGVPGTLGHLRPVSGSVSGPSQSGSLSVQSGSISANSFGSSFNSDGDYTLEERLEQMISSSRRRAGF</sequence>
<gene>
    <name evidence="2" type="ORF">RDB_LOCUS112589</name>
</gene>
<reference evidence="2" key="1">
    <citation type="submission" date="2021-01" db="EMBL/GenBank/DDBJ databases">
        <authorList>
            <person name="Kaushik A."/>
        </authorList>
    </citation>
    <scope>NUCLEOTIDE SEQUENCE</scope>
    <source>
        <strain evidence="2">AG1-1C</strain>
    </source>
</reference>
<feature type="compositionally biased region" description="Polar residues" evidence="1">
    <location>
        <begin position="724"/>
        <end position="733"/>
    </location>
</feature>
<name>A0A8H3AQE0_9AGAM</name>
<feature type="compositionally biased region" description="Basic and acidic residues" evidence="1">
    <location>
        <begin position="236"/>
        <end position="254"/>
    </location>
</feature>
<protein>
    <submittedName>
        <fullName evidence="2">Uncharacterized protein</fullName>
    </submittedName>
</protein>
<feature type="compositionally biased region" description="Polar residues" evidence="1">
    <location>
        <begin position="126"/>
        <end position="147"/>
    </location>
</feature>
<feature type="compositionally biased region" description="Pro residues" evidence="1">
    <location>
        <begin position="800"/>
        <end position="817"/>
    </location>
</feature>
<organism evidence="2 3">
    <name type="scientific">Rhizoctonia solani</name>
    <dbReference type="NCBI Taxonomy" id="456999"/>
    <lineage>
        <taxon>Eukaryota</taxon>
        <taxon>Fungi</taxon>
        <taxon>Dikarya</taxon>
        <taxon>Basidiomycota</taxon>
        <taxon>Agaricomycotina</taxon>
        <taxon>Agaricomycetes</taxon>
        <taxon>Cantharellales</taxon>
        <taxon>Ceratobasidiaceae</taxon>
        <taxon>Rhizoctonia</taxon>
    </lineage>
</organism>
<evidence type="ECO:0000313" key="2">
    <source>
        <dbReference type="EMBL" id="CAE6433350.1"/>
    </source>
</evidence>
<feature type="compositionally biased region" description="Polar residues" evidence="1">
    <location>
        <begin position="986"/>
        <end position="1007"/>
    </location>
</feature>
<feature type="region of interest" description="Disordered" evidence="1">
    <location>
        <begin position="1480"/>
        <end position="1513"/>
    </location>
</feature>
<feature type="compositionally biased region" description="Low complexity" evidence="1">
    <location>
        <begin position="893"/>
        <end position="910"/>
    </location>
</feature>
<feature type="compositionally biased region" description="Low complexity" evidence="1">
    <location>
        <begin position="1087"/>
        <end position="1099"/>
    </location>
</feature>
<feature type="compositionally biased region" description="Pro residues" evidence="1">
    <location>
        <begin position="1175"/>
        <end position="1189"/>
    </location>
</feature>
<comment type="caution">
    <text evidence="2">The sequence shown here is derived from an EMBL/GenBank/DDBJ whole genome shotgun (WGS) entry which is preliminary data.</text>
</comment>
<feature type="compositionally biased region" description="Pro residues" evidence="1">
    <location>
        <begin position="1127"/>
        <end position="1145"/>
    </location>
</feature>
<evidence type="ECO:0000256" key="1">
    <source>
        <dbReference type="SAM" id="MobiDB-lite"/>
    </source>
</evidence>
<dbReference type="Proteomes" id="UP000663846">
    <property type="component" value="Unassembled WGS sequence"/>
</dbReference>
<feature type="compositionally biased region" description="Low complexity" evidence="1">
    <location>
        <begin position="1495"/>
        <end position="1506"/>
    </location>
</feature>
<feature type="region of interest" description="Disordered" evidence="1">
    <location>
        <begin position="528"/>
        <end position="643"/>
    </location>
</feature>
<feature type="region of interest" description="Disordered" evidence="1">
    <location>
        <begin position="794"/>
        <end position="1210"/>
    </location>
</feature>